<accession>A0A656QD49</accession>
<protein>
    <submittedName>
        <fullName evidence="1">Uncharacterized protein</fullName>
    </submittedName>
</protein>
<organism evidence="1 2">
    <name type="scientific">Caballeronia zhejiangensis</name>
    <dbReference type="NCBI Taxonomy" id="871203"/>
    <lineage>
        <taxon>Bacteria</taxon>
        <taxon>Pseudomonadati</taxon>
        <taxon>Pseudomonadota</taxon>
        <taxon>Betaproteobacteria</taxon>
        <taxon>Burkholderiales</taxon>
        <taxon>Burkholderiaceae</taxon>
        <taxon>Caballeronia</taxon>
    </lineage>
</organism>
<name>A0A656QD49_9BURK</name>
<reference evidence="1 2" key="1">
    <citation type="submission" date="2014-03" db="EMBL/GenBank/DDBJ databases">
        <title>Draft Genome Sequences of Four Burkholderia Strains.</title>
        <authorList>
            <person name="Liu X.Y."/>
            <person name="Li C.X."/>
            <person name="Xu J.H."/>
        </authorList>
    </citation>
    <scope>NUCLEOTIDE SEQUENCE [LARGE SCALE GENOMIC DNA]</scope>
    <source>
        <strain evidence="1 2">OP-1</strain>
    </source>
</reference>
<dbReference type="AlphaFoldDB" id="A0A656QD49"/>
<dbReference type="EMBL" id="JFHD01000037">
    <property type="protein sequence ID" value="KDR26222.1"/>
    <property type="molecule type" value="Genomic_DNA"/>
</dbReference>
<proteinExistence type="predicted"/>
<comment type="caution">
    <text evidence="1">The sequence shown here is derived from an EMBL/GenBank/DDBJ whole genome shotgun (WGS) entry which is preliminary data.</text>
</comment>
<evidence type="ECO:0000313" key="1">
    <source>
        <dbReference type="EMBL" id="KDR26222.1"/>
    </source>
</evidence>
<sequence length="97" mass="10606">MLMQLTELATIQCFGIPERIFEPPRFRLAVAAAMVAFVGASRLVSYLAYTSINCIVNVDARNDSPDSRGAVMRFLSQMHRDFTGSAPAAPIDPDARS</sequence>
<evidence type="ECO:0000313" key="2">
    <source>
        <dbReference type="Proteomes" id="UP000027451"/>
    </source>
</evidence>
<keyword evidence="2" id="KW-1185">Reference proteome</keyword>
<gene>
    <name evidence="1" type="ORF">BG60_24085</name>
</gene>
<dbReference type="Proteomes" id="UP000027451">
    <property type="component" value="Unassembled WGS sequence"/>
</dbReference>